<keyword evidence="4" id="KW-1185">Reference proteome</keyword>
<organism evidence="3 4">
    <name type="scientific">Cylindrotheca closterium</name>
    <dbReference type="NCBI Taxonomy" id="2856"/>
    <lineage>
        <taxon>Eukaryota</taxon>
        <taxon>Sar</taxon>
        <taxon>Stramenopiles</taxon>
        <taxon>Ochrophyta</taxon>
        <taxon>Bacillariophyta</taxon>
        <taxon>Bacillariophyceae</taxon>
        <taxon>Bacillariophycidae</taxon>
        <taxon>Bacillariales</taxon>
        <taxon>Bacillariaceae</taxon>
        <taxon>Cylindrotheca</taxon>
    </lineage>
</organism>
<dbReference type="Gene3D" id="3.30.1310.10">
    <property type="entry name" value="Nucleoid-associated protein YbaB-like domain"/>
    <property type="match status" value="1"/>
</dbReference>
<comment type="caution">
    <text evidence="3">The sequence shown here is derived from an EMBL/GenBank/DDBJ whole genome shotgun (WGS) entry which is preliminary data.</text>
</comment>
<dbReference type="PANTHER" id="PTHR33449:SF1">
    <property type="entry name" value="NUCLEOID-ASSOCIATED PROTEIN YBAB"/>
    <property type="match status" value="1"/>
</dbReference>
<evidence type="ECO:0000256" key="2">
    <source>
        <dbReference type="SAM" id="MobiDB-lite"/>
    </source>
</evidence>
<dbReference type="GO" id="GO:0003677">
    <property type="term" value="F:DNA binding"/>
    <property type="evidence" value="ECO:0007669"/>
    <property type="project" value="UniProtKB-KW"/>
</dbReference>
<dbReference type="AlphaFoldDB" id="A0AAD2G9K7"/>
<accession>A0AAD2G9K7</accession>
<sequence>MTLAPTYTTRFQHPPPPLSTGTTLDAFKWFGGSDDDNEDEKKEKSDEFLTSTNLGNVASVIDSMSNFKKSQRIEERTNNVMKDLSTTMLTGESSDGKVKITFNGQMKPVGVEVDPEYFQTLERDEEGCSQLSSAIQQALVDVNEKSTRKVEEKMKGIYQDIGFDT</sequence>
<dbReference type="InterPro" id="IPR004401">
    <property type="entry name" value="YbaB/EbfC"/>
</dbReference>
<name>A0AAD2G9K7_9STRA</name>
<evidence type="ECO:0000313" key="3">
    <source>
        <dbReference type="EMBL" id="CAJ1966886.1"/>
    </source>
</evidence>
<evidence type="ECO:0000313" key="4">
    <source>
        <dbReference type="Proteomes" id="UP001295423"/>
    </source>
</evidence>
<dbReference type="Pfam" id="PF02575">
    <property type="entry name" value="YbaB_DNA_bd"/>
    <property type="match status" value="1"/>
</dbReference>
<dbReference type="PANTHER" id="PTHR33449">
    <property type="entry name" value="NUCLEOID-ASSOCIATED PROTEIN YBAB"/>
    <property type="match status" value="1"/>
</dbReference>
<keyword evidence="1" id="KW-0238">DNA-binding</keyword>
<dbReference type="InterPro" id="IPR036894">
    <property type="entry name" value="YbaB-like_sf"/>
</dbReference>
<gene>
    <name evidence="3" type="ORF">CYCCA115_LOCUS22471</name>
</gene>
<protein>
    <recommendedName>
        <fullName evidence="5">YbaB/EbfC DNA-binding family protein</fullName>
    </recommendedName>
</protein>
<proteinExistence type="predicted"/>
<reference evidence="3" key="1">
    <citation type="submission" date="2023-08" db="EMBL/GenBank/DDBJ databases">
        <authorList>
            <person name="Audoor S."/>
            <person name="Bilcke G."/>
        </authorList>
    </citation>
    <scope>NUCLEOTIDE SEQUENCE</scope>
</reference>
<dbReference type="SUPFAM" id="SSF82607">
    <property type="entry name" value="YbaB-like"/>
    <property type="match status" value="1"/>
</dbReference>
<dbReference type="EMBL" id="CAKOGP040002313">
    <property type="protein sequence ID" value="CAJ1966886.1"/>
    <property type="molecule type" value="Genomic_DNA"/>
</dbReference>
<evidence type="ECO:0000256" key="1">
    <source>
        <dbReference type="ARBA" id="ARBA00023125"/>
    </source>
</evidence>
<feature type="region of interest" description="Disordered" evidence="2">
    <location>
        <begin position="1"/>
        <end position="48"/>
    </location>
</feature>
<dbReference type="Proteomes" id="UP001295423">
    <property type="component" value="Unassembled WGS sequence"/>
</dbReference>
<feature type="compositionally biased region" description="Polar residues" evidence="2">
    <location>
        <begin position="1"/>
        <end position="11"/>
    </location>
</feature>
<evidence type="ECO:0008006" key="5">
    <source>
        <dbReference type="Google" id="ProtNLM"/>
    </source>
</evidence>